<evidence type="ECO:0000313" key="14">
    <source>
        <dbReference type="EMBL" id="EGD79703.1"/>
    </source>
</evidence>
<dbReference type="EMBL" id="GL832988">
    <property type="protein sequence ID" value="EGD79703.1"/>
    <property type="molecule type" value="Genomic_DNA"/>
</dbReference>
<dbReference type="GO" id="GO:0004674">
    <property type="term" value="F:protein serine/threonine kinase activity"/>
    <property type="evidence" value="ECO:0007669"/>
    <property type="project" value="UniProtKB-KW"/>
</dbReference>
<evidence type="ECO:0000256" key="1">
    <source>
        <dbReference type="ARBA" id="ARBA00022527"/>
    </source>
</evidence>
<dbReference type="Pfam" id="PF00433">
    <property type="entry name" value="Pkinase_C"/>
    <property type="match status" value="1"/>
</dbReference>
<evidence type="ECO:0000256" key="6">
    <source>
        <dbReference type="ARBA" id="ARBA00022741"/>
    </source>
</evidence>
<dbReference type="Proteomes" id="UP000007799">
    <property type="component" value="Unassembled WGS sequence"/>
</dbReference>
<dbReference type="Gene3D" id="3.30.200.20">
    <property type="entry name" value="Phosphorylase Kinase, domain 1"/>
    <property type="match status" value="1"/>
</dbReference>
<dbReference type="SMART" id="SM00220">
    <property type="entry name" value="S_TKc"/>
    <property type="match status" value="1"/>
</dbReference>
<dbReference type="GO" id="GO:0005524">
    <property type="term" value="F:ATP binding"/>
    <property type="evidence" value="ECO:0007669"/>
    <property type="project" value="UniProtKB-KW"/>
</dbReference>
<gene>
    <name evidence="14" type="ORF">PTSG_10688</name>
</gene>
<evidence type="ECO:0000256" key="10">
    <source>
        <dbReference type="ARBA" id="ARBA00022840"/>
    </source>
</evidence>
<dbReference type="OMA" id="NERHENH"/>
<dbReference type="SMART" id="SM00133">
    <property type="entry name" value="S_TK_X"/>
    <property type="match status" value="1"/>
</dbReference>
<evidence type="ECO:0000256" key="2">
    <source>
        <dbReference type="ARBA" id="ARBA00022553"/>
    </source>
</evidence>
<dbReference type="InterPro" id="IPR011009">
    <property type="entry name" value="Kinase-like_dom_sf"/>
</dbReference>
<keyword evidence="2" id="KW-0597">Phosphoprotein</keyword>
<keyword evidence="6" id="KW-0547">Nucleotide-binding</keyword>
<dbReference type="InterPro" id="IPR017892">
    <property type="entry name" value="Pkinase_C"/>
</dbReference>
<evidence type="ECO:0000256" key="7">
    <source>
        <dbReference type="ARBA" id="ARBA00022771"/>
    </source>
</evidence>
<feature type="domain" description="AGC-kinase C-terminal" evidence="13">
    <location>
        <begin position="182"/>
        <end position="246"/>
    </location>
</feature>
<dbReference type="GeneID" id="16069189"/>
<keyword evidence="15" id="KW-1185">Reference proteome</keyword>
<dbReference type="GO" id="GO:0008270">
    <property type="term" value="F:zinc ion binding"/>
    <property type="evidence" value="ECO:0007669"/>
    <property type="project" value="UniProtKB-KW"/>
</dbReference>
<proteinExistence type="predicted"/>
<dbReference type="KEGG" id="sre:PTSG_10688"/>
<evidence type="ECO:0000256" key="4">
    <source>
        <dbReference type="ARBA" id="ARBA00022723"/>
    </source>
</evidence>
<dbReference type="InterPro" id="IPR000961">
    <property type="entry name" value="AGC-kinase_C"/>
</dbReference>
<name>F2UQ35_SALR5</name>
<dbReference type="AlphaFoldDB" id="F2UQ35"/>
<dbReference type="InParanoid" id="F2UQ35"/>
<keyword evidence="8 14" id="KW-0418">Kinase</keyword>
<keyword evidence="3" id="KW-0808">Transferase</keyword>
<evidence type="ECO:0000259" key="13">
    <source>
        <dbReference type="PROSITE" id="PS51285"/>
    </source>
</evidence>
<feature type="domain" description="Protein kinase" evidence="12">
    <location>
        <begin position="1"/>
        <end position="181"/>
    </location>
</feature>
<dbReference type="PROSITE" id="PS00108">
    <property type="entry name" value="PROTEIN_KINASE_ST"/>
    <property type="match status" value="1"/>
</dbReference>
<dbReference type="OrthoDB" id="63267at2759"/>
<dbReference type="SUPFAM" id="SSF56112">
    <property type="entry name" value="Protein kinase-like (PK-like)"/>
    <property type="match status" value="1"/>
</dbReference>
<keyword evidence="5" id="KW-0677">Repeat</keyword>
<evidence type="ECO:0000256" key="9">
    <source>
        <dbReference type="ARBA" id="ARBA00022833"/>
    </source>
</evidence>
<dbReference type="InterPro" id="IPR008271">
    <property type="entry name" value="Ser/Thr_kinase_AS"/>
</dbReference>
<dbReference type="InterPro" id="IPR000719">
    <property type="entry name" value="Prot_kinase_dom"/>
</dbReference>
<evidence type="ECO:0000256" key="5">
    <source>
        <dbReference type="ARBA" id="ARBA00022737"/>
    </source>
</evidence>
<reference evidence="14" key="1">
    <citation type="submission" date="2009-08" db="EMBL/GenBank/DDBJ databases">
        <title>Annotation of Salpingoeca rosetta.</title>
        <authorList>
            <consortium name="The Broad Institute Genome Sequencing Platform"/>
            <person name="Russ C."/>
            <person name="Cuomo C."/>
            <person name="Burger G."/>
            <person name="Gray M.W."/>
            <person name="Holland P.W.H."/>
            <person name="King N."/>
            <person name="Lang F.B.F."/>
            <person name="Roger A.J."/>
            <person name="Ruiz-Trillo I."/>
            <person name="Young S.K."/>
            <person name="Zeng Q."/>
            <person name="Gargeya S."/>
            <person name="Alvarado L."/>
            <person name="Berlin A."/>
            <person name="Chapman S.B."/>
            <person name="Chen Z."/>
            <person name="Freedman E."/>
            <person name="Gellesch M."/>
            <person name="Goldberg J."/>
            <person name="Griggs A."/>
            <person name="Gujja S."/>
            <person name="Heilman E."/>
            <person name="Heiman D."/>
            <person name="Howarth C."/>
            <person name="Mehta T."/>
            <person name="Neiman D."/>
            <person name="Pearson M."/>
            <person name="Roberts A."/>
            <person name="Saif S."/>
            <person name="Shea T."/>
            <person name="Shenoy N."/>
            <person name="Sisk P."/>
            <person name="Stolte C."/>
            <person name="Sykes S."/>
            <person name="White J."/>
            <person name="Yandava C."/>
            <person name="Haas B."/>
            <person name="Nusbaum C."/>
            <person name="Birren B."/>
        </authorList>
    </citation>
    <scope>NUCLEOTIDE SEQUENCE [LARGE SCALE GENOMIC DNA]</scope>
    <source>
        <strain evidence="14">ATCC 50818</strain>
    </source>
</reference>
<sequence>MEFISGGDLMFHIQRQGRFGEIATAFYGAEILEGLWFLHDRGIVHRDLKLDNVMLDQDGHIKITDMGMCKEGMLPDQTTGTFCGTPDYIAPEIIHGMPYNKSVDFWALGVLLYEMLIGRPPFDGADDDELFDNVIAKDIRIPSGVPTAAASLLRGLMQKRPSSRLGCGPSGRRDIMDHPFYRHMDWDKLKARQVKPPFKPPSSRDPTANFDREFTREKVHLTPIPKAAIKDIDQKAFADFDFAVPQ</sequence>
<evidence type="ECO:0000259" key="12">
    <source>
        <dbReference type="PROSITE" id="PS50011"/>
    </source>
</evidence>
<feature type="region of interest" description="Disordered" evidence="11">
    <location>
        <begin position="194"/>
        <end position="216"/>
    </location>
</feature>
<dbReference type="Pfam" id="PF00069">
    <property type="entry name" value="Pkinase"/>
    <property type="match status" value="1"/>
</dbReference>
<evidence type="ECO:0000256" key="3">
    <source>
        <dbReference type="ARBA" id="ARBA00022679"/>
    </source>
</evidence>
<evidence type="ECO:0000256" key="8">
    <source>
        <dbReference type="ARBA" id="ARBA00022777"/>
    </source>
</evidence>
<organism evidence="15">
    <name type="scientific">Salpingoeca rosetta (strain ATCC 50818 / BSB-021)</name>
    <dbReference type="NCBI Taxonomy" id="946362"/>
    <lineage>
        <taxon>Eukaryota</taxon>
        <taxon>Choanoflagellata</taxon>
        <taxon>Craspedida</taxon>
        <taxon>Salpingoecidae</taxon>
        <taxon>Salpingoeca</taxon>
    </lineage>
</organism>
<dbReference type="PANTHER" id="PTHR24351">
    <property type="entry name" value="RIBOSOMAL PROTEIN S6 KINASE"/>
    <property type="match status" value="1"/>
</dbReference>
<dbReference type="eggNOG" id="KOG0696">
    <property type="taxonomic scope" value="Eukaryota"/>
</dbReference>
<dbReference type="Gene3D" id="1.10.510.10">
    <property type="entry name" value="Transferase(Phosphotransferase) domain 1"/>
    <property type="match status" value="1"/>
</dbReference>
<dbReference type="RefSeq" id="XP_004988653.1">
    <property type="nucleotide sequence ID" value="XM_004988596.1"/>
</dbReference>
<accession>F2UQ35</accession>
<evidence type="ECO:0000256" key="11">
    <source>
        <dbReference type="SAM" id="MobiDB-lite"/>
    </source>
</evidence>
<keyword evidence="7" id="KW-0863">Zinc-finger</keyword>
<keyword evidence="4" id="KW-0479">Metal-binding</keyword>
<keyword evidence="9" id="KW-0862">Zinc</keyword>
<dbReference type="PROSITE" id="PS51285">
    <property type="entry name" value="AGC_KINASE_CTER"/>
    <property type="match status" value="1"/>
</dbReference>
<dbReference type="STRING" id="946362.F2UQ35"/>
<evidence type="ECO:0000313" key="15">
    <source>
        <dbReference type="Proteomes" id="UP000007799"/>
    </source>
</evidence>
<keyword evidence="10" id="KW-0067">ATP-binding</keyword>
<protein>
    <submittedName>
        <fullName evidence="14">AGC/PKC/ALPHA protein kinase</fullName>
    </submittedName>
</protein>
<dbReference type="PROSITE" id="PS50011">
    <property type="entry name" value="PROTEIN_KINASE_DOM"/>
    <property type="match status" value="1"/>
</dbReference>
<dbReference type="FunFam" id="1.10.510.10:FF:000023">
    <property type="entry name" value="Protein kinase C"/>
    <property type="match status" value="1"/>
</dbReference>
<keyword evidence="1" id="KW-0723">Serine/threonine-protein kinase</keyword>